<organism evidence="2 3">
    <name type="scientific">Clostridium oceanicum</name>
    <dbReference type="NCBI Taxonomy" id="1543"/>
    <lineage>
        <taxon>Bacteria</taxon>
        <taxon>Bacillati</taxon>
        <taxon>Bacillota</taxon>
        <taxon>Clostridia</taxon>
        <taxon>Eubacteriales</taxon>
        <taxon>Clostridiaceae</taxon>
        <taxon>Clostridium</taxon>
    </lineage>
</organism>
<comment type="similarity">
    <text evidence="1">Belongs to the UPF0749 family.</text>
</comment>
<keyword evidence="3" id="KW-1185">Reference proteome</keyword>
<protein>
    <submittedName>
        <fullName evidence="2">DUF881 domain-containing protein</fullName>
    </submittedName>
</protein>
<dbReference type="EMBL" id="BAAACG010000010">
    <property type="protein sequence ID" value="GAA0743748.1"/>
    <property type="molecule type" value="Genomic_DNA"/>
</dbReference>
<evidence type="ECO:0000313" key="2">
    <source>
        <dbReference type="EMBL" id="GAA0743748.1"/>
    </source>
</evidence>
<dbReference type="PANTHER" id="PTHR37313">
    <property type="entry name" value="UPF0749 PROTEIN RV1825"/>
    <property type="match status" value="1"/>
</dbReference>
<dbReference type="Pfam" id="PF05949">
    <property type="entry name" value="DUF881"/>
    <property type="match status" value="1"/>
</dbReference>
<dbReference type="InterPro" id="IPR010273">
    <property type="entry name" value="DUF881"/>
</dbReference>
<dbReference type="Gene3D" id="3.30.70.1880">
    <property type="entry name" value="Protein of unknown function DUF881"/>
    <property type="match status" value="1"/>
</dbReference>
<proteinExistence type="inferred from homology"/>
<reference evidence="2 3" key="1">
    <citation type="journal article" date="2019" name="Int. J. Syst. Evol. Microbiol.">
        <title>The Global Catalogue of Microorganisms (GCM) 10K type strain sequencing project: providing services to taxonomists for standard genome sequencing and annotation.</title>
        <authorList>
            <consortium name="The Broad Institute Genomics Platform"/>
            <consortium name="The Broad Institute Genome Sequencing Center for Infectious Disease"/>
            <person name="Wu L."/>
            <person name="Ma J."/>
        </authorList>
    </citation>
    <scope>NUCLEOTIDE SEQUENCE [LARGE SCALE GENOMIC DNA]</scope>
    <source>
        <strain evidence="2 3">JCM 1407</strain>
    </source>
</reference>
<comment type="caution">
    <text evidence="2">The sequence shown here is derived from an EMBL/GenBank/DDBJ whole genome shotgun (WGS) entry which is preliminary data.</text>
</comment>
<evidence type="ECO:0000313" key="3">
    <source>
        <dbReference type="Proteomes" id="UP001501510"/>
    </source>
</evidence>
<accession>A0ABN1JP21</accession>
<name>A0ABN1JP21_9CLOT</name>
<gene>
    <name evidence="2" type="ORF">GCM10008906_27870</name>
</gene>
<sequence length="220" mass="25246">MNISFKKVDHRNFLNIKQYQDAYTEKKKLSSDISNLIKKYNQYLKKVDKYIKGNKDDDEIVEEVKKEINNNELDLGNIRVKGQGIKITMKDGDKKLFSKVTDPSEQMGLIIHDKDILYVINDLKNAGAEAISINGQRITSDSSVYCDGPFLSINGVKIVSPFYISAIGNKETLREYMLRSDGYLQILKLRRTNVDLTRVNEVEIPAYQGDIYSKYLKSDD</sequence>
<evidence type="ECO:0000256" key="1">
    <source>
        <dbReference type="ARBA" id="ARBA00009108"/>
    </source>
</evidence>
<dbReference type="PANTHER" id="PTHR37313:SF2">
    <property type="entry name" value="UPF0749 PROTEIN YLXX"/>
    <property type="match status" value="1"/>
</dbReference>
<dbReference type="Proteomes" id="UP001501510">
    <property type="component" value="Unassembled WGS sequence"/>
</dbReference>